<proteinExistence type="predicted"/>
<dbReference type="Proteomes" id="UP000075411">
    <property type="component" value="Unassembled WGS sequence"/>
</dbReference>
<evidence type="ECO:0000256" key="1">
    <source>
        <dbReference type="SAM" id="MobiDB-lite"/>
    </source>
</evidence>
<keyword evidence="2" id="KW-0472">Membrane</keyword>
<accession>A0A149U252</accession>
<protein>
    <submittedName>
        <fullName evidence="3">Uncharacterized protein</fullName>
    </submittedName>
</protein>
<dbReference type="AlphaFoldDB" id="A0A149U252"/>
<gene>
    <name evidence="3" type="ORF">AD947_04020</name>
</gene>
<name>A0A149U252_9PROT</name>
<sequence>MRQDNVTHVTPMLRVPSRPGPEQPEHASPAPDTPVDAKTPPPAQSDEPVISHGRVPDPPPSQRGHRVTGLSRLLAGGTAIALAGGALTMGIAVYGPRLGIMVPFLTDKPKAAPQTAAPKAAPPPQANALTPPALGQKTDPGPSPAAPPFEAAASDESDPFGGSGIAVQSGQASTPPAPAQTPFQPPATPPMPQSTAPVTVQPAPVASPAVQTAQPPVPSASVATSTPDSAPSPDAKLELELAGKLHELDVHVSALDQRLSAVQDTLGERINMGLGKVSGRLDELEHREDQTDQALKATPKPTRKGNAPPAGSGTASGTKPAPTQKAQPPAPSRPVYHVQAGAPGIAILQDSSGNPIRVENGETIPGWGLISAITQTGSGWVVHTEHGSIR</sequence>
<feature type="compositionally biased region" description="Low complexity" evidence="1">
    <location>
        <begin position="318"/>
        <end position="327"/>
    </location>
</feature>
<keyword evidence="2" id="KW-0812">Transmembrane</keyword>
<evidence type="ECO:0000313" key="3">
    <source>
        <dbReference type="EMBL" id="KXV59534.1"/>
    </source>
</evidence>
<feature type="region of interest" description="Disordered" evidence="1">
    <location>
        <begin position="113"/>
        <end position="238"/>
    </location>
</feature>
<feature type="transmembrane region" description="Helical" evidence="2">
    <location>
        <begin position="73"/>
        <end position="95"/>
    </location>
</feature>
<organism evidence="3 4">
    <name type="scientific">Acetobacter tropicalis</name>
    <dbReference type="NCBI Taxonomy" id="104102"/>
    <lineage>
        <taxon>Bacteria</taxon>
        <taxon>Pseudomonadati</taxon>
        <taxon>Pseudomonadota</taxon>
        <taxon>Alphaproteobacteria</taxon>
        <taxon>Acetobacterales</taxon>
        <taxon>Acetobacteraceae</taxon>
        <taxon>Acetobacter</taxon>
    </lineage>
</organism>
<feature type="region of interest" description="Disordered" evidence="1">
    <location>
        <begin position="281"/>
        <end position="337"/>
    </location>
</feature>
<feature type="region of interest" description="Disordered" evidence="1">
    <location>
        <begin position="1"/>
        <end position="66"/>
    </location>
</feature>
<evidence type="ECO:0000256" key="2">
    <source>
        <dbReference type="SAM" id="Phobius"/>
    </source>
</evidence>
<dbReference type="EMBL" id="LHZT01000104">
    <property type="protein sequence ID" value="KXV59534.1"/>
    <property type="molecule type" value="Genomic_DNA"/>
</dbReference>
<comment type="caution">
    <text evidence="3">The sequence shown here is derived from an EMBL/GenBank/DDBJ whole genome shotgun (WGS) entry which is preliminary data.</text>
</comment>
<evidence type="ECO:0000313" key="4">
    <source>
        <dbReference type="Proteomes" id="UP000075411"/>
    </source>
</evidence>
<feature type="compositionally biased region" description="Basic and acidic residues" evidence="1">
    <location>
        <begin position="281"/>
        <end position="290"/>
    </location>
</feature>
<keyword evidence="2" id="KW-1133">Transmembrane helix</keyword>
<reference evidence="3 4" key="1">
    <citation type="submission" date="2015-06" db="EMBL/GenBank/DDBJ databases">
        <title>Improved classification and identification of acetic acid bacteria using matrix-assisted laser desorption/ionization time-of-flight mass spectrometry; Gluconobacter nephelii and Gluconobacter uchimurae are later heterotypic synonyms of Gluconobacter japonicus and Gluconobacter oxydans, respectively.</title>
        <authorList>
            <person name="Li L."/>
            <person name="Cleenwerck I."/>
            <person name="De Vuyst L."/>
            <person name="Vandamme P."/>
        </authorList>
    </citation>
    <scope>NUCLEOTIDE SEQUENCE [LARGE SCALE GENOMIC DNA]</scope>
    <source>
        <strain evidence="3 4">LMG 1663</strain>
    </source>
</reference>
<dbReference type="PATRIC" id="fig|104102.12.peg.3361"/>
<feature type="compositionally biased region" description="Pro residues" evidence="1">
    <location>
        <begin position="175"/>
        <end position="192"/>
    </location>
</feature>